<accession>A0ABV3JZE1</accession>
<protein>
    <submittedName>
        <fullName evidence="1">Uncharacterized protein</fullName>
    </submittedName>
</protein>
<proteinExistence type="predicted"/>
<evidence type="ECO:0000313" key="1">
    <source>
        <dbReference type="EMBL" id="MEV5508262.1"/>
    </source>
</evidence>
<keyword evidence="2" id="KW-1185">Reference proteome</keyword>
<dbReference type="RefSeq" id="WP_161968784.1">
    <property type="nucleotide sequence ID" value="NZ_JBFAUK010000012.1"/>
</dbReference>
<reference evidence="1 2" key="1">
    <citation type="submission" date="2024-06" db="EMBL/GenBank/DDBJ databases">
        <title>The Natural Products Discovery Center: Release of the First 8490 Sequenced Strains for Exploring Actinobacteria Biosynthetic Diversity.</title>
        <authorList>
            <person name="Kalkreuter E."/>
            <person name="Kautsar S.A."/>
            <person name="Yang D."/>
            <person name="Bader C.D."/>
            <person name="Teijaro C.N."/>
            <person name="Fluegel L."/>
            <person name="Davis C.M."/>
            <person name="Simpson J.R."/>
            <person name="Lauterbach L."/>
            <person name="Steele A.D."/>
            <person name="Gui C."/>
            <person name="Meng S."/>
            <person name="Li G."/>
            <person name="Viehrig K."/>
            <person name="Ye F."/>
            <person name="Su P."/>
            <person name="Kiefer A.F."/>
            <person name="Nichols A."/>
            <person name="Cepeda A.J."/>
            <person name="Yan W."/>
            <person name="Fan B."/>
            <person name="Jiang Y."/>
            <person name="Adhikari A."/>
            <person name="Zheng C.-J."/>
            <person name="Schuster L."/>
            <person name="Cowan T.M."/>
            <person name="Smanski M.J."/>
            <person name="Chevrette M.G."/>
            <person name="De Carvalho L.P.S."/>
            <person name="Shen B."/>
        </authorList>
    </citation>
    <scope>NUCLEOTIDE SEQUENCE [LARGE SCALE GENOMIC DNA]</scope>
    <source>
        <strain evidence="1 2">NPDC052347</strain>
    </source>
</reference>
<sequence length="50" mass="5165">MVTKHALEKAAGVQLIERVCPLAATAVGTAVIHEAEHLLSLLDAAQSSVT</sequence>
<name>A0ABV3JZE1_STRON</name>
<comment type="caution">
    <text evidence="1">The sequence shown here is derived from an EMBL/GenBank/DDBJ whole genome shotgun (WGS) entry which is preliminary data.</text>
</comment>
<dbReference type="Proteomes" id="UP001552594">
    <property type="component" value="Unassembled WGS sequence"/>
</dbReference>
<dbReference type="EMBL" id="JBFAUK010000012">
    <property type="protein sequence ID" value="MEV5508262.1"/>
    <property type="molecule type" value="Genomic_DNA"/>
</dbReference>
<gene>
    <name evidence="1" type="ORF">AB0L16_17580</name>
</gene>
<evidence type="ECO:0000313" key="2">
    <source>
        <dbReference type="Proteomes" id="UP001552594"/>
    </source>
</evidence>
<organism evidence="1 2">
    <name type="scientific">Streptomyces orinoci</name>
    <name type="common">Streptoverticillium orinoci</name>
    <dbReference type="NCBI Taxonomy" id="67339"/>
    <lineage>
        <taxon>Bacteria</taxon>
        <taxon>Bacillati</taxon>
        <taxon>Actinomycetota</taxon>
        <taxon>Actinomycetes</taxon>
        <taxon>Kitasatosporales</taxon>
        <taxon>Streptomycetaceae</taxon>
        <taxon>Streptomyces</taxon>
    </lineage>
</organism>